<dbReference type="GO" id="GO:0005886">
    <property type="term" value="C:plasma membrane"/>
    <property type="evidence" value="ECO:0007669"/>
    <property type="project" value="UniProtKB-SubCell"/>
</dbReference>
<sequence>MIKKVNKMFLKRFLPKSGLQRQLVFYIVFIGVVFLTMAVEMNGFLRGEKILGTLNGIISLELSENIVNQILLKVRVMLGNLLLAIGLVMMLFTKRIMFPLERIIEGTRAMSAGDFSTTLPEQSRDELGELARHINELNANEQELILLTRGMAEQLRQTLVEGEEGTKVADAVAMIDELEDALSEFGRSFYQC</sequence>
<keyword evidence="9" id="KW-0067">ATP-binding</keyword>
<dbReference type="PROSITE" id="PS50885">
    <property type="entry name" value="HAMP"/>
    <property type="match status" value="1"/>
</dbReference>
<comment type="catalytic activity">
    <reaction evidence="1">
        <text>ATP + protein L-histidine = ADP + protein N-phospho-L-histidine.</text>
        <dbReference type="EC" id="2.7.13.3"/>
    </reaction>
</comment>
<dbReference type="Pfam" id="PF00672">
    <property type="entry name" value="HAMP"/>
    <property type="match status" value="1"/>
</dbReference>
<dbReference type="GO" id="GO:0000155">
    <property type="term" value="F:phosphorelay sensor kinase activity"/>
    <property type="evidence" value="ECO:0007669"/>
    <property type="project" value="TreeGrafter"/>
</dbReference>
<evidence type="ECO:0000256" key="9">
    <source>
        <dbReference type="ARBA" id="ARBA00022840"/>
    </source>
</evidence>
<dbReference type="KEGG" id="eaj:Q3M24_20965"/>
<dbReference type="SMART" id="SM00304">
    <property type="entry name" value="HAMP"/>
    <property type="match status" value="1"/>
</dbReference>
<evidence type="ECO:0000256" key="7">
    <source>
        <dbReference type="ARBA" id="ARBA00022741"/>
    </source>
</evidence>
<dbReference type="GO" id="GO:0005524">
    <property type="term" value="F:ATP binding"/>
    <property type="evidence" value="ECO:0007669"/>
    <property type="project" value="UniProtKB-KW"/>
</dbReference>
<evidence type="ECO:0000256" key="12">
    <source>
        <dbReference type="SAM" id="Phobius"/>
    </source>
</evidence>
<dbReference type="InterPro" id="IPR003660">
    <property type="entry name" value="HAMP_dom"/>
</dbReference>
<evidence type="ECO:0000256" key="8">
    <source>
        <dbReference type="ARBA" id="ARBA00022777"/>
    </source>
</evidence>
<evidence type="ECO:0000256" key="2">
    <source>
        <dbReference type="ARBA" id="ARBA00004651"/>
    </source>
</evidence>
<dbReference type="EC" id="2.7.13.3" evidence="3"/>
<proteinExistence type="predicted"/>
<reference evidence="14" key="1">
    <citation type="journal article" date="2024" name="Syst. Appl. Microbiol.">
        <title>First single-strain enrichments of Electrothrix cable bacteria, description of E. aestuarii sp. nov. and E. rattekaaiensis sp. nov., and proposal of a cable bacteria taxonomy following the rules of the SeqCode.</title>
        <authorList>
            <person name="Plum-Jensen L.E."/>
            <person name="Schramm A."/>
            <person name="Marshall I.P.G."/>
        </authorList>
    </citation>
    <scope>NUCLEOTIDE SEQUENCE</scope>
    <source>
        <strain evidence="14">Rat1</strain>
    </source>
</reference>
<evidence type="ECO:0000259" key="13">
    <source>
        <dbReference type="PROSITE" id="PS50885"/>
    </source>
</evidence>
<evidence type="ECO:0000256" key="4">
    <source>
        <dbReference type="ARBA" id="ARBA00022475"/>
    </source>
</evidence>
<name>A0AAU8LUI6_9BACT</name>
<evidence type="ECO:0000256" key="1">
    <source>
        <dbReference type="ARBA" id="ARBA00000085"/>
    </source>
</evidence>
<dbReference type="Gene3D" id="6.10.340.10">
    <property type="match status" value="1"/>
</dbReference>
<reference evidence="14" key="2">
    <citation type="submission" date="2024-06" db="EMBL/GenBank/DDBJ databases">
        <authorList>
            <person name="Plum-Jensen L.E."/>
            <person name="Schramm A."/>
            <person name="Marshall I.P.G."/>
        </authorList>
    </citation>
    <scope>NUCLEOTIDE SEQUENCE</scope>
    <source>
        <strain evidence="14">Rat1</strain>
    </source>
</reference>
<feature type="transmembrane region" description="Helical" evidence="12">
    <location>
        <begin position="21"/>
        <end position="39"/>
    </location>
</feature>
<keyword evidence="12" id="KW-0812">Transmembrane</keyword>
<evidence type="ECO:0000256" key="6">
    <source>
        <dbReference type="ARBA" id="ARBA00022679"/>
    </source>
</evidence>
<dbReference type="PANTHER" id="PTHR45528">
    <property type="entry name" value="SENSOR HISTIDINE KINASE CPXA"/>
    <property type="match status" value="1"/>
</dbReference>
<organism evidence="14">
    <name type="scientific">Candidatus Electrothrix aestuarii</name>
    <dbReference type="NCBI Taxonomy" id="3062594"/>
    <lineage>
        <taxon>Bacteria</taxon>
        <taxon>Pseudomonadati</taxon>
        <taxon>Thermodesulfobacteriota</taxon>
        <taxon>Desulfobulbia</taxon>
        <taxon>Desulfobulbales</taxon>
        <taxon>Desulfobulbaceae</taxon>
        <taxon>Candidatus Electrothrix</taxon>
    </lineage>
</organism>
<keyword evidence="7" id="KW-0547">Nucleotide-binding</keyword>
<protein>
    <recommendedName>
        <fullName evidence="3">histidine kinase</fullName>
        <ecNumber evidence="3">2.7.13.3</ecNumber>
    </recommendedName>
</protein>
<keyword evidence="12" id="KW-1133">Transmembrane helix</keyword>
<dbReference type="SUPFAM" id="SSF158472">
    <property type="entry name" value="HAMP domain-like"/>
    <property type="match status" value="1"/>
</dbReference>
<evidence type="ECO:0000256" key="10">
    <source>
        <dbReference type="ARBA" id="ARBA00023012"/>
    </source>
</evidence>
<evidence type="ECO:0000256" key="5">
    <source>
        <dbReference type="ARBA" id="ARBA00022553"/>
    </source>
</evidence>
<dbReference type="CDD" id="cd06225">
    <property type="entry name" value="HAMP"/>
    <property type="match status" value="1"/>
</dbReference>
<dbReference type="AlphaFoldDB" id="A0AAU8LUI6"/>
<keyword evidence="10" id="KW-0902">Two-component regulatory system</keyword>
<gene>
    <name evidence="14" type="ORF">Q3M24_20965</name>
</gene>
<dbReference type="PANTHER" id="PTHR45528:SF1">
    <property type="entry name" value="SENSOR HISTIDINE KINASE CPXA"/>
    <property type="match status" value="1"/>
</dbReference>
<evidence type="ECO:0000256" key="3">
    <source>
        <dbReference type="ARBA" id="ARBA00012438"/>
    </source>
</evidence>
<dbReference type="InterPro" id="IPR050398">
    <property type="entry name" value="HssS/ArlS-like"/>
</dbReference>
<accession>A0AAU8LUI6</accession>
<feature type="transmembrane region" description="Helical" evidence="12">
    <location>
        <begin position="70"/>
        <end position="92"/>
    </location>
</feature>
<dbReference type="EMBL" id="CP159373">
    <property type="protein sequence ID" value="XCN72731.1"/>
    <property type="molecule type" value="Genomic_DNA"/>
</dbReference>
<keyword evidence="5" id="KW-0597">Phosphoprotein</keyword>
<evidence type="ECO:0000256" key="11">
    <source>
        <dbReference type="ARBA" id="ARBA00023136"/>
    </source>
</evidence>
<comment type="subcellular location">
    <subcellularLocation>
        <location evidence="2">Cell membrane</location>
        <topology evidence="2">Multi-pass membrane protein</topology>
    </subcellularLocation>
</comment>
<keyword evidence="11 12" id="KW-0472">Membrane</keyword>
<evidence type="ECO:0000313" key="14">
    <source>
        <dbReference type="EMBL" id="XCN72731.1"/>
    </source>
</evidence>
<feature type="domain" description="HAMP" evidence="13">
    <location>
        <begin position="94"/>
        <end position="146"/>
    </location>
</feature>
<keyword evidence="4" id="KW-1003">Cell membrane</keyword>
<keyword evidence="6" id="KW-0808">Transferase</keyword>
<keyword evidence="8" id="KW-0418">Kinase</keyword>